<dbReference type="GO" id="GO:0006506">
    <property type="term" value="P:GPI anchor biosynthetic process"/>
    <property type="evidence" value="ECO:0007669"/>
    <property type="project" value="InterPro"/>
</dbReference>
<organism evidence="2 3">
    <name type="scientific">Rhodotorula paludigena</name>
    <dbReference type="NCBI Taxonomy" id="86838"/>
    <lineage>
        <taxon>Eukaryota</taxon>
        <taxon>Fungi</taxon>
        <taxon>Dikarya</taxon>
        <taxon>Basidiomycota</taxon>
        <taxon>Pucciniomycotina</taxon>
        <taxon>Microbotryomycetes</taxon>
        <taxon>Sporidiobolales</taxon>
        <taxon>Sporidiobolaceae</taxon>
        <taxon>Rhodotorula</taxon>
    </lineage>
</organism>
<keyword evidence="1" id="KW-0472">Membrane</keyword>
<reference evidence="2 3" key="1">
    <citation type="submission" date="2021-12" db="EMBL/GenBank/DDBJ databases">
        <title>High titer production of polyol ester of fatty acids by Rhodotorula paludigena BS15 towards product separation-free biomass refinery.</title>
        <authorList>
            <person name="Mano J."/>
            <person name="Ono H."/>
            <person name="Tanaka T."/>
            <person name="Naito K."/>
            <person name="Sushida H."/>
            <person name="Ike M."/>
            <person name="Tokuyasu K."/>
            <person name="Kitaoka M."/>
        </authorList>
    </citation>
    <scope>NUCLEOTIDE SEQUENCE [LARGE SCALE GENOMIC DNA]</scope>
    <source>
        <strain evidence="2 3">BS15</strain>
    </source>
</reference>
<dbReference type="InterPro" id="IPR007720">
    <property type="entry name" value="PigQ/GPI1"/>
</dbReference>
<accession>A0AAV5G866</accession>
<protein>
    <submittedName>
        <fullName evidence="2">Uncharacterized protein</fullName>
    </submittedName>
</protein>
<keyword evidence="3" id="KW-1185">Reference proteome</keyword>
<name>A0AAV5G866_9BASI</name>
<feature type="transmembrane region" description="Helical" evidence="1">
    <location>
        <begin position="258"/>
        <end position="283"/>
    </location>
</feature>
<keyword evidence="1" id="KW-0812">Transmembrane</keyword>
<dbReference type="PANTHER" id="PTHR21329">
    <property type="entry name" value="PHOSPHATIDYLINOSITOL N-ACETYLGLUCOSAMINYLTRANSFERASE SUBUNIT Q-RELATED"/>
    <property type="match status" value="1"/>
</dbReference>
<proteinExistence type="predicted"/>
<dbReference type="GO" id="GO:0016020">
    <property type="term" value="C:membrane"/>
    <property type="evidence" value="ECO:0007669"/>
    <property type="project" value="InterPro"/>
</dbReference>
<evidence type="ECO:0000256" key="1">
    <source>
        <dbReference type="SAM" id="Phobius"/>
    </source>
</evidence>
<feature type="transmembrane region" description="Helical" evidence="1">
    <location>
        <begin position="180"/>
        <end position="202"/>
    </location>
</feature>
<gene>
    <name evidence="2" type="ORF">Rhopal_001729-T1</name>
</gene>
<comment type="caution">
    <text evidence="2">The sequence shown here is derived from an EMBL/GenBank/DDBJ whole genome shotgun (WGS) entry which is preliminary data.</text>
</comment>
<feature type="transmembrane region" description="Helical" evidence="1">
    <location>
        <begin position="208"/>
        <end position="237"/>
    </location>
</feature>
<keyword evidence="1" id="KW-1133">Transmembrane helix</keyword>
<dbReference type="PANTHER" id="PTHR21329:SF3">
    <property type="entry name" value="PHOSPHATIDYLINOSITOL N-ACETYLGLUCOSAMINYLTRANSFERASE SUBUNIT Q"/>
    <property type="match status" value="1"/>
</dbReference>
<feature type="transmembrane region" description="Helical" evidence="1">
    <location>
        <begin position="87"/>
        <end position="108"/>
    </location>
</feature>
<evidence type="ECO:0000313" key="3">
    <source>
        <dbReference type="Proteomes" id="UP001342314"/>
    </source>
</evidence>
<dbReference type="GO" id="GO:0005783">
    <property type="term" value="C:endoplasmic reticulum"/>
    <property type="evidence" value="ECO:0007669"/>
    <property type="project" value="TreeGrafter"/>
</dbReference>
<dbReference type="Pfam" id="PF05024">
    <property type="entry name" value="Gpi1"/>
    <property type="match status" value="1"/>
</dbReference>
<dbReference type="AlphaFoldDB" id="A0AAV5G866"/>
<dbReference type="Proteomes" id="UP001342314">
    <property type="component" value="Unassembled WGS sequence"/>
</dbReference>
<sequence>MSSTAPSPTHLFLPDNILERVQHELARSSGASEQQAFGWGRRRGTVAVVMGVSTAPSAREAGAELETRSARSAEAQYVTAHATYIRFFNLLWLLANDLIIGVALATFVRDNSAAIKQSLARLVKVYVLTYLRDLLDWLNSWPMGVKLNDEMACLPSSRSPLPPRSDSLTRAVVLEPSLRYLPVALIGCAGMLGASSLLALAADLVALLTLPFFACYVVATLVYCWSLTTLGALFNVFRGRKYNPLRSRVEPATYDVDALLLGTILFVTLSFVFPTLAAFYLAFASSRLLILAVETALLIGVAALNAFPLFALLLRLKSPGRLPGGVVLKAVDKSQEWPAPHLVLTR</sequence>
<feature type="transmembrane region" description="Helical" evidence="1">
    <location>
        <begin position="289"/>
        <end position="314"/>
    </location>
</feature>
<dbReference type="EMBL" id="BQKY01000003">
    <property type="protein sequence ID" value="GJN88761.1"/>
    <property type="molecule type" value="Genomic_DNA"/>
</dbReference>
<evidence type="ECO:0000313" key="2">
    <source>
        <dbReference type="EMBL" id="GJN88761.1"/>
    </source>
</evidence>